<feature type="non-terminal residue" evidence="1">
    <location>
        <position position="1"/>
    </location>
</feature>
<sequence>MIARADDNIVSHSFNEHDCFGIKTASWTWTIADRKWEVWETVNPSELVQDHGLGELPCNGVWHPVVSKADMETVYFMCRVDKVEEAGYLKQLGSTTSLQGQLHVAAEVNNPSDNDLEDWILI</sequence>
<proteinExistence type="predicted"/>
<gene>
    <name evidence="1" type="ORF">EJB05_32613</name>
</gene>
<protein>
    <submittedName>
        <fullName evidence="1">Uncharacterized protein</fullName>
    </submittedName>
</protein>
<accession>A0A5J9UGW9</accession>
<dbReference type="Gramene" id="TVU22892">
    <property type="protein sequence ID" value="TVU22892"/>
    <property type="gene ID" value="EJB05_32613"/>
</dbReference>
<comment type="caution">
    <text evidence="1">The sequence shown here is derived from an EMBL/GenBank/DDBJ whole genome shotgun (WGS) entry which is preliminary data.</text>
</comment>
<organism evidence="1 2">
    <name type="scientific">Eragrostis curvula</name>
    <name type="common">weeping love grass</name>
    <dbReference type="NCBI Taxonomy" id="38414"/>
    <lineage>
        <taxon>Eukaryota</taxon>
        <taxon>Viridiplantae</taxon>
        <taxon>Streptophyta</taxon>
        <taxon>Embryophyta</taxon>
        <taxon>Tracheophyta</taxon>
        <taxon>Spermatophyta</taxon>
        <taxon>Magnoliopsida</taxon>
        <taxon>Liliopsida</taxon>
        <taxon>Poales</taxon>
        <taxon>Poaceae</taxon>
        <taxon>PACMAD clade</taxon>
        <taxon>Chloridoideae</taxon>
        <taxon>Eragrostideae</taxon>
        <taxon>Eragrostidinae</taxon>
        <taxon>Eragrostis</taxon>
    </lineage>
</organism>
<reference evidence="1 2" key="1">
    <citation type="journal article" date="2019" name="Sci. Rep.">
        <title>A high-quality genome of Eragrostis curvula grass provides insights into Poaceae evolution and supports new strategies to enhance forage quality.</title>
        <authorList>
            <person name="Carballo J."/>
            <person name="Santos B.A.C.M."/>
            <person name="Zappacosta D."/>
            <person name="Garbus I."/>
            <person name="Selva J.P."/>
            <person name="Gallo C.A."/>
            <person name="Diaz A."/>
            <person name="Albertini E."/>
            <person name="Caccamo M."/>
            <person name="Echenique V."/>
        </authorList>
    </citation>
    <scope>NUCLEOTIDE SEQUENCE [LARGE SCALE GENOMIC DNA]</scope>
    <source>
        <strain evidence="2">cv. Victoria</strain>
        <tissue evidence="1">Leaf</tissue>
    </source>
</reference>
<dbReference type="Proteomes" id="UP000324897">
    <property type="component" value="Unassembled WGS sequence"/>
</dbReference>
<name>A0A5J9UGW9_9POAL</name>
<evidence type="ECO:0000313" key="2">
    <source>
        <dbReference type="Proteomes" id="UP000324897"/>
    </source>
</evidence>
<evidence type="ECO:0000313" key="1">
    <source>
        <dbReference type="EMBL" id="TVU22892.1"/>
    </source>
</evidence>
<keyword evidence="2" id="KW-1185">Reference proteome</keyword>
<dbReference type="EMBL" id="RWGY01000026">
    <property type="protein sequence ID" value="TVU22892.1"/>
    <property type="molecule type" value="Genomic_DNA"/>
</dbReference>
<dbReference type="AlphaFoldDB" id="A0A5J9UGW9"/>